<dbReference type="InterPro" id="IPR018644">
    <property type="entry name" value="DUF2071"/>
</dbReference>
<dbReference type="EMBL" id="LMAI01000009">
    <property type="protein sequence ID" value="KUJ55290.1"/>
    <property type="molecule type" value="Genomic_DNA"/>
</dbReference>
<dbReference type="PANTHER" id="PTHR39186">
    <property type="entry name" value="DUF2071 FAMILY PROTEIN"/>
    <property type="match status" value="1"/>
</dbReference>
<protein>
    <recommendedName>
        <fullName evidence="3">DUF2071 domain-containing protein</fullName>
    </recommendedName>
</protein>
<proteinExistence type="predicted"/>
<name>A0A117KB50_9FLAO</name>
<dbReference type="Proteomes" id="UP000054388">
    <property type="component" value="Unassembled WGS sequence"/>
</dbReference>
<sequence>MNFLKAEWRKLAIVNYEIDPRILIKYLPTGTELDFYKGKCYVSLIDFMFLNTKLLGLPIPFHRNFEEVNLRFYVKKKEGNEWKRGVVFIKEIVPKPALSFVANSIYKEHYETMRMKNQIHHNQNDSMIKYSWKGKNWHFIEITAENNALPMENDSEFEFITEHYYGFTKRLNKTSEYQVCHPKWDWYNVKNYQIEICFHKMYGNDFECLNHQEPLSVMLAEGSEIIVKTKKYLV</sequence>
<reference evidence="1 2" key="1">
    <citation type="submission" date="2015-10" db="EMBL/GenBank/DDBJ databases">
        <title>Genome sequence of Chryseobacterium greenlandense.</title>
        <authorList>
            <person name="Newman J."/>
            <person name="Fischer K."/>
            <person name="Miller J."/>
        </authorList>
    </citation>
    <scope>NUCLEOTIDE SEQUENCE [LARGE SCALE GENOMIC DNA]</scope>
    <source>
        <strain evidence="1 2">UMB34</strain>
    </source>
</reference>
<dbReference type="RefSeq" id="WP_059137360.1">
    <property type="nucleotide sequence ID" value="NZ_LMAI01000009.1"/>
</dbReference>
<accession>A0A117KB50</accession>
<evidence type="ECO:0000313" key="1">
    <source>
        <dbReference type="EMBL" id="KUJ55290.1"/>
    </source>
</evidence>
<organism evidence="1 2">
    <name type="scientific">Chryseobacterium aquaticum subsp. greenlandense</name>
    <dbReference type="NCBI Taxonomy" id="345663"/>
    <lineage>
        <taxon>Bacteria</taxon>
        <taxon>Pseudomonadati</taxon>
        <taxon>Bacteroidota</taxon>
        <taxon>Flavobacteriia</taxon>
        <taxon>Flavobacteriales</taxon>
        <taxon>Weeksellaceae</taxon>
        <taxon>Chryseobacterium group</taxon>
        <taxon>Chryseobacterium</taxon>
    </lineage>
</organism>
<gene>
    <name evidence="1" type="ORF">AR686_13885</name>
</gene>
<dbReference type="AlphaFoldDB" id="A0A117KB50"/>
<dbReference type="PANTHER" id="PTHR39186:SF1">
    <property type="entry name" value="DUF2071 DOMAIN-CONTAINING PROTEIN"/>
    <property type="match status" value="1"/>
</dbReference>
<comment type="caution">
    <text evidence="1">The sequence shown here is derived from an EMBL/GenBank/DDBJ whole genome shotgun (WGS) entry which is preliminary data.</text>
</comment>
<evidence type="ECO:0008006" key="3">
    <source>
        <dbReference type="Google" id="ProtNLM"/>
    </source>
</evidence>
<evidence type="ECO:0000313" key="2">
    <source>
        <dbReference type="Proteomes" id="UP000054388"/>
    </source>
</evidence>
<dbReference type="Pfam" id="PF09844">
    <property type="entry name" value="DUF2071"/>
    <property type="match status" value="1"/>
</dbReference>